<evidence type="ECO:0000313" key="2">
    <source>
        <dbReference type="Proteomes" id="UP000481252"/>
    </source>
</evidence>
<dbReference type="EMBL" id="JAAKZG010000015">
    <property type="protein sequence ID" value="NGN44341.1"/>
    <property type="molecule type" value="Genomic_DNA"/>
</dbReference>
<name>A0A7C9RAM2_9HYPH</name>
<keyword evidence="2" id="KW-1185">Reference proteome</keyword>
<accession>A0A7C9RAM2</accession>
<evidence type="ECO:0000313" key="1">
    <source>
        <dbReference type="EMBL" id="NGN44341.1"/>
    </source>
</evidence>
<gene>
    <name evidence="1" type="ORF">G6N74_25035</name>
</gene>
<proteinExistence type="predicted"/>
<comment type="caution">
    <text evidence="1">The sequence shown here is derived from an EMBL/GenBank/DDBJ whole genome shotgun (WGS) entry which is preliminary data.</text>
</comment>
<reference evidence="1 2" key="1">
    <citation type="submission" date="2020-02" db="EMBL/GenBank/DDBJ databases">
        <title>Genome sequence of the type strain CGMCC 1.15528 of Mesorhizobium zhangyense.</title>
        <authorList>
            <person name="Gao J."/>
            <person name="Sun J."/>
        </authorList>
    </citation>
    <scope>NUCLEOTIDE SEQUENCE [LARGE SCALE GENOMIC DNA]</scope>
    <source>
        <strain evidence="1 2">CGMCC 1.15528</strain>
    </source>
</reference>
<dbReference type="RefSeq" id="WP_165120735.1">
    <property type="nucleotide sequence ID" value="NZ_JAAKZG010000015.1"/>
</dbReference>
<protein>
    <submittedName>
        <fullName evidence="1">Uncharacterized protein</fullName>
    </submittedName>
</protein>
<sequence length="116" mass="12997">MFNRTINSDGRGNRLERVPRIKGFGVAIDFLDGWPHDARQLDHSLFPERVLRSGFEDNGHRRFAFVEYAGEGTPPPIGLVRSVGDVFFVDPRVAEFVWQAVIEKIENDAAAGRTAA</sequence>
<organism evidence="1 2">
    <name type="scientific">Mesorhizobium zhangyense</name>
    <dbReference type="NCBI Taxonomy" id="1776730"/>
    <lineage>
        <taxon>Bacteria</taxon>
        <taxon>Pseudomonadati</taxon>
        <taxon>Pseudomonadota</taxon>
        <taxon>Alphaproteobacteria</taxon>
        <taxon>Hyphomicrobiales</taxon>
        <taxon>Phyllobacteriaceae</taxon>
        <taxon>Mesorhizobium</taxon>
    </lineage>
</organism>
<dbReference type="AlphaFoldDB" id="A0A7C9RAM2"/>
<dbReference type="Proteomes" id="UP000481252">
    <property type="component" value="Unassembled WGS sequence"/>
</dbReference>